<proteinExistence type="predicted"/>
<sequence>MKLYILFLVSMNILLSLNSLPLSPKRNSFAEVGKSLPPYFEYRNPATWKRRGSVRRKPTPPPIPPRHESPVKKNIPPLLPLKRYRYNNEGQKVNGKYQSKEYYTVKSYTAGGMILYECNHITFLNQVEAQRYCRIINNNKESNNRKYLWKYTPIIPNRRNSFSQPNSGLMYRNNSISGPNNFPIRRTNSLLELSGPLPGLSRSVSRQSLTRSNNDLPS</sequence>
<feature type="chain" id="PRO_5005329784" evidence="2">
    <location>
        <begin position="20"/>
        <end position="218"/>
    </location>
</feature>
<evidence type="ECO:0000256" key="1">
    <source>
        <dbReference type="SAM" id="MobiDB-lite"/>
    </source>
</evidence>
<feature type="signal peptide" evidence="2">
    <location>
        <begin position="1"/>
        <end position="19"/>
    </location>
</feature>
<evidence type="ECO:0000313" key="3">
    <source>
        <dbReference type="Proteomes" id="UP000035680"/>
    </source>
</evidence>
<keyword evidence="3" id="KW-1185">Reference proteome</keyword>
<evidence type="ECO:0000256" key="2">
    <source>
        <dbReference type="SAM" id="SignalP"/>
    </source>
</evidence>
<keyword evidence="2" id="KW-0732">Signal</keyword>
<protein>
    <submittedName>
        <fullName evidence="4">Si:dkey-2n12.1 protein (inferred by orthology to a zebrafish protein)</fullName>
    </submittedName>
</protein>
<reference evidence="4" key="2">
    <citation type="submission" date="2015-08" db="UniProtKB">
        <authorList>
            <consortium name="WormBaseParasite"/>
        </authorList>
    </citation>
    <scope>IDENTIFICATION</scope>
</reference>
<dbReference type="Proteomes" id="UP000035680">
    <property type="component" value="Unassembled WGS sequence"/>
</dbReference>
<dbReference type="AlphaFoldDB" id="A0A0K0FCZ7"/>
<name>A0A0K0FCZ7_STRVS</name>
<reference evidence="3" key="1">
    <citation type="submission" date="2014-07" db="EMBL/GenBank/DDBJ databases">
        <authorList>
            <person name="Martin A.A"/>
            <person name="De Silva N."/>
        </authorList>
    </citation>
    <scope>NUCLEOTIDE SEQUENCE</scope>
</reference>
<dbReference type="WBParaSite" id="SVE_0671500.1">
    <property type="protein sequence ID" value="SVE_0671500.1"/>
    <property type="gene ID" value="SVE_0671500"/>
</dbReference>
<feature type="region of interest" description="Disordered" evidence="1">
    <location>
        <begin position="50"/>
        <end position="74"/>
    </location>
</feature>
<evidence type="ECO:0000313" key="4">
    <source>
        <dbReference type="WBParaSite" id="SVE_0671500.1"/>
    </source>
</evidence>
<organism evidence="3 4">
    <name type="scientific">Strongyloides venezuelensis</name>
    <name type="common">Threadworm</name>
    <dbReference type="NCBI Taxonomy" id="75913"/>
    <lineage>
        <taxon>Eukaryota</taxon>
        <taxon>Metazoa</taxon>
        <taxon>Ecdysozoa</taxon>
        <taxon>Nematoda</taxon>
        <taxon>Chromadorea</taxon>
        <taxon>Rhabditida</taxon>
        <taxon>Tylenchina</taxon>
        <taxon>Panagrolaimomorpha</taxon>
        <taxon>Strongyloidoidea</taxon>
        <taxon>Strongyloididae</taxon>
        <taxon>Strongyloides</taxon>
    </lineage>
</organism>
<accession>A0A0K0FCZ7</accession>